<reference evidence="1 3" key="1">
    <citation type="submission" date="2016-06" db="EMBL/GenBank/DDBJ databases">
        <authorList>
            <person name="Kjaerup R.B."/>
            <person name="Dalgaard T.S."/>
            <person name="Juul-Madsen H.R."/>
        </authorList>
    </citation>
    <scope>NUCLEOTIDE SEQUENCE [LARGE SCALE GENOMIC DNA]</scope>
    <source>
        <strain evidence="1">Orrdi1</strain>
    </source>
</reference>
<dbReference type="KEGG" id="odi:ODI_R1142"/>
<name>A0A1C3JYX7_9BURK</name>
<evidence type="ECO:0000313" key="1">
    <source>
        <dbReference type="EMBL" id="SBT24368.1"/>
    </source>
</evidence>
<accession>A0A1C3JYX7</accession>
<dbReference type="InterPro" id="IPR014993">
    <property type="entry name" value="DUF1841"/>
</dbReference>
<sequence length="143" mass="16499">MFNPSRDQVRQFFVEAWRKHKAGEVQTPLETIATDWIAEHPEYHADLERPDALTAEFSVESGRTNPFLHLSMHLAIAEQLQIDHPRGIRSAYERMAARTDHHHAIHEIMECLGQVVWESQRLGTPLDSDAYIELIRQRAGHAN</sequence>
<dbReference type="Proteomes" id="UP000078558">
    <property type="component" value="Chromosome I"/>
</dbReference>
<dbReference type="OrthoDB" id="9789432at2"/>
<evidence type="ECO:0008006" key="4">
    <source>
        <dbReference type="Google" id="ProtNLM"/>
    </source>
</evidence>
<evidence type="ECO:0000313" key="2">
    <source>
        <dbReference type="EMBL" id="SOE47952.1"/>
    </source>
</evidence>
<protein>
    <recommendedName>
        <fullName evidence="4">DUF1841 family protein</fullName>
    </recommendedName>
</protein>
<reference evidence="2 3" key="2">
    <citation type="submission" date="2017-08" db="EMBL/GenBank/DDBJ databases">
        <authorList>
            <person name="de Groot N.N."/>
        </authorList>
    </citation>
    <scope>NUCLEOTIDE SEQUENCE [LARGE SCALE GENOMIC DNA]</scope>
    <source>
        <strain evidence="2">Orrdi1</strain>
    </source>
</reference>
<gene>
    <name evidence="1" type="ORF">ODI_02528</name>
    <name evidence="2" type="ORF">ODI_R1142</name>
</gene>
<dbReference type="EMBL" id="LT907988">
    <property type="protein sequence ID" value="SOE47952.1"/>
    <property type="molecule type" value="Genomic_DNA"/>
</dbReference>
<organism evidence="1 3">
    <name type="scientific">Orrella dioscoreae</name>
    <dbReference type="NCBI Taxonomy" id="1851544"/>
    <lineage>
        <taxon>Bacteria</taxon>
        <taxon>Pseudomonadati</taxon>
        <taxon>Pseudomonadota</taxon>
        <taxon>Betaproteobacteria</taxon>
        <taxon>Burkholderiales</taxon>
        <taxon>Alcaligenaceae</taxon>
        <taxon>Orrella</taxon>
    </lineage>
</organism>
<proteinExistence type="predicted"/>
<dbReference type="RefSeq" id="WP_067750424.1">
    <property type="nucleotide sequence ID" value="NZ_LT907988.1"/>
</dbReference>
<dbReference type="Pfam" id="PF08897">
    <property type="entry name" value="DUF1841"/>
    <property type="match status" value="1"/>
</dbReference>
<dbReference type="AlphaFoldDB" id="A0A1C3JYX7"/>
<dbReference type="STRING" id="1851544.ODI_02528"/>
<evidence type="ECO:0000313" key="3">
    <source>
        <dbReference type="Proteomes" id="UP000078558"/>
    </source>
</evidence>
<keyword evidence="3" id="KW-1185">Reference proteome</keyword>
<dbReference type="EMBL" id="FLRC01000008">
    <property type="protein sequence ID" value="SBT24368.1"/>
    <property type="molecule type" value="Genomic_DNA"/>
</dbReference>